<organism evidence="7 8">
    <name type="scientific">Thermobacillus xylanilyticus</name>
    <dbReference type="NCBI Taxonomy" id="76633"/>
    <lineage>
        <taxon>Bacteria</taxon>
        <taxon>Bacillati</taxon>
        <taxon>Bacillota</taxon>
        <taxon>Bacilli</taxon>
        <taxon>Bacillales</taxon>
        <taxon>Paenibacillaceae</taxon>
        <taxon>Thermobacillus</taxon>
    </lineage>
</organism>
<proteinExistence type="inferred from homology"/>
<dbReference type="Gene3D" id="3.40.50.720">
    <property type="entry name" value="NAD(P)-binding Rossmann-like Domain"/>
    <property type="match status" value="2"/>
</dbReference>
<dbReference type="SUPFAM" id="SSF52283">
    <property type="entry name" value="Formate/glycerate dehydrogenase catalytic domain-like"/>
    <property type="match status" value="1"/>
</dbReference>
<dbReference type="InterPro" id="IPR006140">
    <property type="entry name" value="D-isomer_DH_NAD-bd"/>
</dbReference>
<comment type="similarity">
    <text evidence="1 4">Belongs to the D-isomer specific 2-hydroxyacid dehydrogenase family.</text>
</comment>
<dbReference type="PROSITE" id="PS00671">
    <property type="entry name" value="D_2_HYDROXYACID_DH_3"/>
    <property type="match status" value="1"/>
</dbReference>
<evidence type="ECO:0000313" key="7">
    <source>
        <dbReference type="EMBL" id="CAG5080334.1"/>
    </source>
</evidence>
<evidence type="ECO:0000256" key="3">
    <source>
        <dbReference type="ARBA" id="ARBA00023027"/>
    </source>
</evidence>
<evidence type="ECO:0000256" key="4">
    <source>
        <dbReference type="RuleBase" id="RU003719"/>
    </source>
</evidence>
<feature type="domain" description="D-isomer specific 2-hydroxyacid dehydrogenase catalytic" evidence="5">
    <location>
        <begin position="8"/>
        <end position="317"/>
    </location>
</feature>
<dbReference type="InterPro" id="IPR006139">
    <property type="entry name" value="D-isomer_2_OHA_DH_cat_dom"/>
</dbReference>
<keyword evidence="3" id="KW-0520">NAD</keyword>
<dbReference type="PANTHER" id="PTHR43026:SF1">
    <property type="entry name" value="2-HYDROXYACID DEHYDROGENASE HOMOLOG 1-RELATED"/>
    <property type="match status" value="1"/>
</dbReference>
<sequence length="324" mass="35441">MGKTGIAIYDCDEHEAQLFRTFAAQYGVEPTFIASAASAESAALASGHRAVSVNHKTEITHATLRALKAYGVAYICTRSVGCDHIDLEAAEKLGIAIGNVAYSPASVADYTLMLMLMAIRHARSVLRRADIHHYRLCAVPGRELRDMTVGIVGTGRIGQAVIDRLRGFGCRILAYDICPRAEAEYVTLGELLRQSDIVSLHMPLRADTHHLLDAKRIRGMKRGAIVINTARGPLIDTPALVQALEEGRLGGAALDVIEGEEGIFYRDCTDRPIRHPLLLRLQALPNVIISPHTAFYTEHALRDIVEATIRNCLAFERAKGELVT</sequence>
<dbReference type="InterPro" id="IPR058205">
    <property type="entry name" value="D-LDH-like"/>
</dbReference>
<dbReference type="CDD" id="cd12185">
    <property type="entry name" value="HGDH_LDH_like"/>
    <property type="match status" value="1"/>
</dbReference>
<evidence type="ECO:0000256" key="1">
    <source>
        <dbReference type="ARBA" id="ARBA00005854"/>
    </source>
</evidence>
<comment type="caution">
    <text evidence="7">The sequence shown here is derived from an EMBL/GenBank/DDBJ whole genome shotgun (WGS) entry which is preliminary data.</text>
</comment>
<protein>
    <submittedName>
        <fullName evidence="7">D-lactate dehydrogenase, D-specific alpha-keto acid dehydrogenase</fullName>
    </submittedName>
</protein>
<evidence type="ECO:0000256" key="2">
    <source>
        <dbReference type="ARBA" id="ARBA00023002"/>
    </source>
</evidence>
<feature type="domain" description="D-isomer specific 2-hydroxyacid dehydrogenase NAD-binding" evidence="6">
    <location>
        <begin position="112"/>
        <end position="294"/>
    </location>
</feature>
<dbReference type="InterPro" id="IPR029753">
    <property type="entry name" value="D-isomer_DH_CS"/>
</dbReference>
<dbReference type="PROSITE" id="PS00670">
    <property type="entry name" value="D_2_HYDROXYACID_DH_2"/>
    <property type="match status" value="1"/>
</dbReference>
<evidence type="ECO:0000259" key="6">
    <source>
        <dbReference type="Pfam" id="PF02826"/>
    </source>
</evidence>
<dbReference type="EMBL" id="CAJRAY010000018">
    <property type="protein sequence ID" value="CAG5080334.1"/>
    <property type="molecule type" value="Genomic_DNA"/>
</dbReference>
<dbReference type="Pfam" id="PF00389">
    <property type="entry name" value="2-Hacid_dh"/>
    <property type="match status" value="1"/>
</dbReference>
<accession>A0ABM8V1U5</accession>
<evidence type="ECO:0000313" key="8">
    <source>
        <dbReference type="Proteomes" id="UP000681526"/>
    </source>
</evidence>
<keyword evidence="2 4" id="KW-0560">Oxidoreductase</keyword>
<dbReference type="InterPro" id="IPR036291">
    <property type="entry name" value="NAD(P)-bd_dom_sf"/>
</dbReference>
<dbReference type="RefSeq" id="WP_213483596.1">
    <property type="nucleotide sequence ID" value="NZ_CAJRAY010000018.1"/>
</dbReference>
<dbReference type="Proteomes" id="UP000681526">
    <property type="component" value="Unassembled WGS sequence"/>
</dbReference>
<name>A0ABM8V1U5_THEXY</name>
<dbReference type="SUPFAM" id="SSF51735">
    <property type="entry name" value="NAD(P)-binding Rossmann-fold domains"/>
    <property type="match status" value="1"/>
</dbReference>
<dbReference type="PROSITE" id="PS00065">
    <property type="entry name" value="D_2_HYDROXYACID_DH_1"/>
    <property type="match status" value="1"/>
</dbReference>
<dbReference type="InterPro" id="IPR029752">
    <property type="entry name" value="D-isomer_DH_CS1"/>
</dbReference>
<dbReference type="PANTHER" id="PTHR43026">
    <property type="entry name" value="2-HYDROXYACID DEHYDROGENASE HOMOLOG 1-RELATED"/>
    <property type="match status" value="1"/>
</dbReference>
<keyword evidence="8" id="KW-1185">Reference proteome</keyword>
<evidence type="ECO:0000259" key="5">
    <source>
        <dbReference type="Pfam" id="PF00389"/>
    </source>
</evidence>
<gene>
    <name evidence="7" type="primary">txxe 323-vanH</name>
    <name evidence="7" type="ORF">TXXE_04230</name>
</gene>
<reference evidence="7 8" key="1">
    <citation type="submission" date="2021-04" db="EMBL/GenBank/DDBJ databases">
        <authorList>
            <person name="Rakotoarivonina H."/>
        </authorList>
    </citation>
    <scope>NUCLEOTIDE SEQUENCE [LARGE SCALE GENOMIC DNA]</scope>
    <source>
        <strain evidence="7 8">XE</strain>
    </source>
</reference>
<dbReference type="Pfam" id="PF02826">
    <property type="entry name" value="2-Hacid_dh_C"/>
    <property type="match status" value="1"/>
</dbReference>